<dbReference type="InterPro" id="IPR041577">
    <property type="entry name" value="RT_RNaseH_2"/>
</dbReference>
<gene>
    <name evidence="3" type="ORF">E5676_scaffold680G00160</name>
</gene>
<dbReference type="SUPFAM" id="SSF56672">
    <property type="entry name" value="DNA/RNA polymerases"/>
    <property type="match status" value="1"/>
</dbReference>
<proteinExistence type="predicted"/>
<dbReference type="AlphaFoldDB" id="A0A5D3BSA4"/>
<dbReference type="Proteomes" id="UP000321947">
    <property type="component" value="Unassembled WGS sequence"/>
</dbReference>
<dbReference type="InterPro" id="IPR043128">
    <property type="entry name" value="Rev_trsase/Diguanyl_cyclase"/>
</dbReference>
<reference evidence="3 4" key="1">
    <citation type="submission" date="2019-08" db="EMBL/GenBank/DDBJ databases">
        <title>Draft genome sequences of two oriental melons (Cucumis melo L. var makuwa).</title>
        <authorList>
            <person name="Kwon S.-Y."/>
        </authorList>
    </citation>
    <scope>NUCLEOTIDE SEQUENCE [LARGE SCALE GENOMIC DNA]</scope>
    <source>
        <strain evidence="4">cv. Chang Bougi</strain>
        <tissue evidence="3">Leaf</tissue>
    </source>
</reference>
<evidence type="ECO:0000256" key="1">
    <source>
        <dbReference type="ARBA" id="ARBA00023268"/>
    </source>
</evidence>
<keyword evidence="1" id="KW-0511">Multifunctional enzyme</keyword>
<dbReference type="InterPro" id="IPR050951">
    <property type="entry name" value="Retrovirus_Pol_polyprotein"/>
</dbReference>
<evidence type="ECO:0000313" key="3">
    <source>
        <dbReference type="EMBL" id="TYK02034.1"/>
    </source>
</evidence>
<dbReference type="InterPro" id="IPR043502">
    <property type="entry name" value="DNA/RNA_pol_sf"/>
</dbReference>
<feature type="domain" description="Reverse transcriptase/retrotransposon-derived protein RNase H-like" evidence="2">
    <location>
        <begin position="140"/>
        <end position="206"/>
    </location>
</feature>
<organism evidence="3 4">
    <name type="scientific">Cucumis melo var. makuwa</name>
    <name type="common">Oriental melon</name>
    <dbReference type="NCBI Taxonomy" id="1194695"/>
    <lineage>
        <taxon>Eukaryota</taxon>
        <taxon>Viridiplantae</taxon>
        <taxon>Streptophyta</taxon>
        <taxon>Embryophyta</taxon>
        <taxon>Tracheophyta</taxon>
        <taxon>Spermatophyta</taxon>
        <taxon>Magnoliopsida</taxon>
        <taxon>eudicotyledons</taxon>
        <taxon>Gunneridae</taxon>
        <taxon>Pentapetalae</taxon>
        <taxon>rosids</taxon>
        <taxon>fabids</taxon>
        <taxon>Cucurbitales</taxon>
        <taxon>Cucurbitaceae</taxon>
        <taxon>Benincaseae</taxon>
        <taxon>Cucumis</taxon>
    </lineage>
</organism>
<evidence type="ECO:0000259" key="2">
    <source>
        <dbReference type="Pfam" id="PF17919"/>
    </source>
</evidence>
<dbReference type="GO" id="GO:0003824">
    <property type="term" value="F:catalytic activity"/>
    <property type="evidence" value="ECO:0007669"/>
    <property type="project" value="UniProtKB-KW"/>
</dbReference>
<accession>A0A5D3BSA4</accession>
<name>A0A5D3BSA4_CUCMM</name>
<sequence length="304" mass="34579">MSFQHGGRKVIIHGDPSLTKKGVNLRSMMKTWEGEDQGFLVECRAIEGKVPVATFYEEELETTVDNSIPPLLKKFLDVFEWPETLPPKRGIKHHIHLKHVYSKGLEEHIQHLELVLEILRANEFIAGTLTQLLNNGSFKWNEEAETSFEKLKTTMMTLPVLAMPNFNLPFEIEMDASGYGVGAVLTQAKRPIAYFSRTLSMKDKAKPRSLKFLLEERVIQPQYQKWIAKLLGYSFGVVYKPGLENKAADALSRVPPTIHLNQLSAPALIDLGKIQEEVENDPKLKEIRSIVEQDPEEFPNFTVN</sequence>
<dbReference type="Pfam" id="PF17919">
    <property type="entry name" value="RT_RNaseH_2"/>
    <property type="match status" value="1"/>
</dbReference>
<dbReference type="Gene3D" id="3.30.70.270">
    <property type="match status" value="1"/>
</dbReference>
<protein>
    <submittedName>
        <fullName evidence="3">Transposon Tf2-1 polyprotein isoform X1</fullName>
    </submittedName>
</protein>
<comment type="caution">
    <text evidence="3">The sequence shown here is derived from an EMBL/GenBank/DDBJ whole genome shotgun (WGS) entry which is preliminary data.</text>
</comment>
<evidence type="ECO:0000313" key="4">
    <source>
        <dbReference type="Proteomes" id="UP000321947"/>
    </source>
</evidence>
<dbReference type="PANTHER" id="PTHR37984:SF5">
    <property type="entry name" value="PROTEIN NYNRIN-LIKE"/>
    <property type="match status" value="1"/>
</dbReference>
<dbReference type="EMBL" id="SSTD01015891">
    <property type="protein sequence ID" value="TYK02034.1"/>
    <property type="molecule type" value="Genomic_DNA"/>
</dbReference>
<dbReference type="PANTHER" id="PTHR37984">
    <property type="entry name" value="PROTEIN CBG26694"/>
    <property type="match status" value="1"/>
</dbReference>